<dbReference type="InterPro" id="IPR023833">
    <property type="entry name" value="Signal_pept_SipW-depend-type"/>
</dbReference>
<dbReference type="Pfam" id="PF12389">
    <property type="entry name" value="Peptidase_M73"/>
    <property type="match status" value="1"/>
</dbReference>
<reference evidence="1 2" key="1">
    <citation type="journal article" date="2019" name="Int. J. Syst. Evol. Microbiol.">
        <title>The Global Catalogue of Microorganisms (GCM) 10K type strain sequencing project: providing services to taxonomists for standard genome sequencing and annotation.</title>
        <authorList>
            <consortium name="The Broad Institute Genomics Platform"/>
            <consortium name="The Broad Institute Genome Sequencing Center for Infectious Disease"/>
            <person name="Wu L."/>
            <person name="Ma J."/>
        </authorList>
    </citation>
    <scope>NUCLEOTIDE SEQUENCE [LARGE SCALE GENOMIC DNA]</scope>
    <source>
        <strain evidence="1 2">JCM 13518</strain>
    </source>
</reference>
<evidence type="ECO:0008006" key="3">
    <source>
        <dbReference type="Google" id="ProtNLM"/>
    </source>
</evidence>
<keyword evidence="2" id="KW-1185">Reference proteome</keyword>
<protein>
    <recommendedName>
        <fullName evidence="3">Ribosomally synthesized peptide with SipW-like signal peptide</fullName>
    </recommendedName>
</protein>
<name>A0ABN2JJH9_9ACTN</name>
<proteinExistence type="predicted"/>
<sequence>MSDHRTARRPRSGRVRAFLALGVALGIGATGTLAAWTDDVAISGTTFTSGSLDLRVNDQDAITAYTSLNLSNMVPGESVAAVLTVKNQGTSTLKWTATKSTTNTVTGKDLAAALDVKITSAAAISGTGRALTCGGTVIANSATTLATGSNTFIPTGRTLAASATEPICVQVTLNANASTTLQSAGTTATFTFTGTSDLS</sequence>
<dbReference type="RefSeq" id="WP_344197712.1">
    <property type="nucleotide sequence ID" value="NZ_BAAAME010000002.1"/>
</dbReference>
<comment type="caution">
    <text evidence="1">The sequence shown here is derived from an EMBL/GenBank/DDBJ whole genome shotgun (WGS) entry which is preliminary data.</text>
</comment>
<organism evidence="1 2">
    <name type="scientific">Aeromicrobium alkaliterrae</name>
    <dbReference type="NCBI Taxonomy" id="302168"/>
    <lineage>
        <taxon>Bacteria</taxon>
        <taxon>Bacillati</taxon>
        <taxon>Actinomycetota</taxon>
        <taxon>Actinomycetes</taxon>
        <taxon>Propionibacteriales</taxon>
        <taxon>Nocardioidaceae</taxon>
        <taxon>Aeromicrobium</taxon>
    </lineage>
</organism>
<dbReference type="EMBL" id="BAAAME010000002">
    <property type="protein sequence ID" value="GAA1728647.1"/>
    <property type="molecule type" value="Genomic_DNA"/>
</dbReference>
<evidence type="ECO:0000313" key="2">
    <source>
        <dbReference type="Proteomes" id="UP001501057"/>
    </source>
</evidence>
<accession>A0ABN2JJH9</accession>
<evidence type="ECO:0000313" key="1">
    <source>
        <dbReference type="EMBL" id="GAA1728647.1"/>
    </source>
</evidence>
<dbReference type="NCBIfam" id="TIGR04088">
    <property type="entry name" value="cognate_SipW"/>
    <property type="match status" value="1"/>
</dbReference>
<dbReference type="Proteomes" id="UP001501057">
    <property type="component" value="Unassembled WGS sequence"/>
</dbReference>
<dbReference type="InterPro" id="IPR022121">
    <property type="entry name" value="Peptidase_M73_camelysin"/>
</dbReference>
<gene>
    <name evidence="1" type="ORF">GCM10009710_06580</name>
</gene>